<evidence type="ECO:0000256" key="5">
    <source>
        <dbReference type="ARBA" id="ARBA00022989"/>
    </source>
</evidence>
<dbReference type="InterPro" id="IPR050882">
    <property type="entry name" value="Prepilin_peptidase/N-MTase"/>
</dbReference>
<keyword evidence="11" id="KW-1185">Reference proteome</keyword>
<sequence length="251" mass="28059">MQTTIIILFGIIGLIFGSFFNVVGLRVPKGQQFTNDRSVCPSCHNQLSWYELIPVISFIIQHGKCRNCKTEISYIYPLVEVITGFLFAFSYVMIGFDAELWKALLLISLSMIILVSDIVYMLIPNKVLLFFLPLFIIMNVIDPLEPWWSAVAGGAIGFSIIAIIIIISRGGMGAGDMKLFGLLGLMLGMEKVLIAFFLACFIGSVLGMLLILLGITKRKQPVPFGPYIVLATLISYFFSEHLISWYVRLIL</sequence>
<keyword evidence="6 7" id="KW-0472">Membrane</keyword>
<evidence type="ECO:0000259" key="8">
    <source>
        <dbReference type="Pfam" id="PF01478"/>
    </source>
</evidence>
<gene>
    <name evidence="10" type="ORF">ACFSJF_18795</name>
</gene>
<dbReference type="PANTHER" id="PTHR30487:SF0">
    <property type="entry name" value="PREPILIN LEADER PEPTIDASE_N-METHYLTRANSFERASE-RELATED"/>
    <property type="match status" value="1"/>
</dbReference>
<feature type="transmembrane region" description="Helical" evidence="7">
    <location>
        <begin position="192"/>
        <end position="215"/>
    </location>
</feature>
<evidence type="ECO:0000256" key="6">
    <source>
        <dbReference type="ARBA" id="ARBA00023136"/>
    </source>
</evidence>
<evidence type="ECO:0000259" key="9">
    <source>
        <dbReference type="Pfam" id="PF06750"/>
    </source>
</evidence>
<dbReference type="InterPro" id="IPR000045">
    <property type="entry name" value="Prepilin_IV_endopep_pep"/>
</dbReference>
<evidence type="ECO:0000256" key="7">
    <source>
        <dbReference type="SAM" id="Phobius"/>
    </source>
</evidence>
<dbReference type="Pfam" id="PF06750">
    <property type="entry name" value="A24_N_bact"/>
    <property type="match status" value="1"/>
</dbReference>
<feature type="domain" description="Prepilin type IV endopeptidase peptidase" evidence="8">
    <location>
        <begin position="104"/>
        <end position="207"/>
    </location>
</feature>
<dbReference type="Pfam" id="PF01478">
    <property type="entry name" value="Peptidase_A24"/>
    <property type="match status" value="1"/>
</dbReference>
<organism evidence="10 11">
    <name type="scientific">Ornithinibacillus salinisoli</name>
    <dbReference type="NCBI Taxonomy" id="1848459"/>
    <lineage>
        <taxon>Bacteria</taxon>
        <taxon>Bacillati</taxon>
        <taxon>Bacillota</taxon>
        <taxon>Bacilli</taxon>
        <taxon>Bacillales</taxon>
        <taxon>Bacillaceae</taxon>
        <taxon>Ornithinibacillus</taxon>
    </lineage>
</organism>
<dbReference type="PANTHER" id="PTHR30487">
    <property type="entry name" value="TYPE 4 PREPILIN-LIKE PROTEINS LEADER PEPTIDE-PROCESSING ENZYME"/>
    <property type="match status" value="1"/>
</dbReference>
<evidence type="ECO:0000256" key="4">
    <source>
        <dbReference type="ARBA" id="ARBA00022692"/>
    </source>
</evidence>
<keyword evidence="5 7" id="KW-1133">Transmembrane helix</keyword>
<feature type="domain" description="Prepilin peptidase A24 N-terminal" evidence="9">
    <location>
        <begin position="11"/>
        <end position="92"/>
    </location>
</feature>
<dbReference type="EMBL" id="JBHUHQ010000021">
    <property type="protein sequence ID" value="MFD2046327.1"/>
    <property type="molecule type" value="Genomic_DNA"/>
</dbReference>
<keyword evidence="4 7" id="KW-0812">Transmembrane</keyword>
<comment type="subcellular location">
    <subcellularLocation>
        <location evidence="1">Cell membrane</location>
        <topology evidence="1">Multi-pass membrane protein</topology>
    </subcellularLocation>
</comment>
<keyword evidence="10" id="KW-0378">Hydrolase</keyword>
<protein>
    <submittedName>
        <fullName evidence="10">Prepilin peptidase</fullName>
        <ecNumber evidence="10">3.4.23.-</ecNumber>
    </submittedName>
</protein>
<feature type="transmembrane region" description="Helical" evidence="7">
    <location>
        <begin position="227"/>
        <end position="247"/>
    </location>
</feature>
<dbReference type="EC" id="3.4.23.-" evidence="10"/>
<proteinExistence type="inferred from homology"/>
<evidence type="ECO:0000313" key="11">
    <source>
        <dbReference type="Proteomes" id="UP001597383"/>
    </source>
</evidence>
<keyword evidence="3" id="KW-1003">Cell membrane</keyword>
<dbReference type="InterPro" id="IPR010627">
    <property type="entry name" value="Prepilin_pept_A24_N"/>
</dbReference>
<feature type="transmembrane region" description="Helical" evidence="7">
    <location>
        <begin position="150"/>
        <end position="171"/>
    </location>
</feature>
<evidence type="ECO:0000256" key="1">
    <source>
        <dbReference type="ARBA" id="ARBA00004651"/>
    </source>
</evidence>
<dbReference type="RefSeq" id="WP_377556719.1">
    <property type="nucleotide sequence ID" value="NZ_JBHUHQ010000021.1"/>
</dbReference>
<dbReference type="Gene3D" id="1.20.120.1220">
    <property type="match status" value="1"/>
</dbReference>
<comment type="similarity">
    <text evidence="2">Belongs to the peptidase A24 family.</text>
</comment>
<accession>A0ABW4W462</accession>
<name>A0ABW4W462_9BACI</name>
<evidence type="ECO:0000256" key="2">
    <source>
        <dbReference type="ARBA" id="ARBA00005801"/>
    </source>
</evidence>
<dbReference type="GO" id="GO:0016787">
    <property type="term" value="F:hydrolase activity"/>
    <property type="evidence" value="ECO:0007669"/>
    <property type="project" value="UniProtKB-KW"/>
</dbReference>
<comment type="caution">
    <text evidence="10">The sequence shown here is derived from an EMBL/GenBank/DDBJ whole genome shotgun (WGS) entry which is preliminary data.</text>
</comment>
<reference evidence="11" key="1">
    <citation type="journal article" date="2019" name="Int. J. Syst. Evol. Microbiol.">
        <title>The Global Catalogue of Microorganisms (GCM) 10K type strain sequencing project: providing services to taxonomists for standard genome sequencing and annotation.</title>
        <authorList>
            <consortium name="The Broad Institute Genomics Platform"/>
            <consortium name="The Broad Institute Genome Sequencing Center for Infectious Disease"/>
            <person name="Wu L."/>
            <person name="Ma J."/>
        </authorList>
    </citation>
    <scope>NUCLEOTIDE SEQUENCE [LARGE SCALE GENOMIC DNA]</scope>
    <source>
        <strain evidence="11">R28</strain>
    </source>
</reference>
<evidence type="ECO:0000256" key="3">
    <source>
        <dbReference type="ARBA" id="ARBA00022475"/>
    </source>
</evidence>
<dbReference type="Proteomes" id="UP001597383">
    <property type="component" value="Unassembled WGS sequence"/>
</dbReference>
<feature type="transmembrane region" description="Helical" evidence="7">
    <location>
        <begin position="6"/>
        <end position="27"/>
    </location>
</feature>
<evidence type="ECO:0000313" key="10">
    <source>
        <dbReference type="EMBL" id="MFD2046327.1"/>
    </source>
</evidence>
<feature type="transmembrane region" description="Helical" evidence="7">
    <location>
        <begin position="100"/>
        <end position="120"/>
    </location>
</feature>
<feature type="transmembrane region" description="Helical" evidence="7">
    <location>
        <begin position="74"/>
        <end position="94"/>
    </location>
</feature>